<proteinExistence type="predicted"/>
<organism evidence="1">
    <name type="scientific">Siphoviridae sp. ctomJ2</name>
    <dbReference type="NCBI Taxonomy" id="2827593"/>
    <lineage>
        <taxon>Viruses</taxon>
        <taxon>Duplodnaviria</taxon>
        <taxon>Heunggongvirae</taxon>
        <taxon>Uroviricota</taxon>
        <taxon>Caudoviricetes</taxon>
    </lineage>
</organism>
<accession>A0A8S5LK70</accession>
<dbReference type="EMBL" id="BK015864">
    <property type="protein sequence ID" value="DAD70390.1"/>
    <property type="molecule type" value="Genomic_DNA"/>
</dbReference>
<protein>
    <submittedName>
        <fullName evidence="1">Uncharacterized protein</fullName>
    </submittedName>
</protein>
<sequence>MNCRDCLHFKACYEMATANGAEEFNTLFANKCEDFADRSEWAHLPCKVGNMVYKVSFVHKNITPLKVEGFICNLVS</sequence>
<reference evidence="1" key="1">
    <citation type="journal article" date="2021" name="Proc. Natl. Acad. Sci. U.S.A.">
        <title>A Catalog of Tens of Thousands of Viruses from Human Metagenomes Reveals Hidden Associations with Chronic Diseases.</title>
        <authorList>
            <person name="Tisza M.J."/>
            <person name="Buck C.B."/>
        </authorList>
    </citation>
    <scope>NUCLEOTIDE SEQUENCE</scope>
    <source>
        <strain evidence="1">CtomJ2</strain>
    </source>
</reference>
<evidence type="ECO:0000313" key="1">
    <source>
        <dbReference type="EMBL" id="DAD70390.1"/>
    </source>
</evidence>
<name>A0A8S5LK70_9CAUD</name>